<accession>D0GJA6</accession>
<feature type="transmembrane region" description="Helical" evidence="1">
    <location>
        <begin position="175"/>
        <end position="192"/>
    </location>
</feature>
<keyword evidence="1" id="KW-1133">Transmembrane helix</keyword>
<reference evidence="2 3" key="1">
    <citation type="submission" date="2009-10" db="EMBL/GenBank/DDBJ databases">
        <authorList>
            <person name="Harkins D.M."/>
            <person name="Madupu R."/>
            <person name="Durkin A.S."/>
            <person name="Torralba M."/>
            <person name="Methe B."/>
            <person name="Sutton G.G."/>
            <person name="Strausberg R.L."/>
            <person name="Nelson K.E."/>
        </authorList>
    </citation>
    <scope>NUCLEOTIDE SEQUENCE [LARGE SCALE GENOMIC DNA]</scope>
    <source>
        <strain evidence="2 3">F0264</strain>
    </source>
</reference>
<feature type="transmembrane region" description="Helical" evidence="1">
    <location>
        <begin position="227"/>
        <end position="248"/>
    </location>
</feature>
<dbReference type="AlphaFoldDB" id="D0GJA6"/>
<feature type="transmembrane region" description="Helical" evidence="1">
    <location>
        <begin position="204"/>
        <end position="221"/>
    </location>
</feature>
<evidence type="ECO:0000313" key="3">
    <source>
        <dbReference type="Proteomes" id="UP000004226"/>
    </source>
</evidence>
<keyword evidence="1" id="KW-0472">Membrane</keyword>
<evidence type="ECO:0000256" key="1">
    <source>
        <dbReference type="SAM" id="Phobius"/>
    </source>
</evidence>
<proteinExistence type="predicted"/>
<name>D0GJA6_9FUSO</name>
<feature type="transmembrane region" description="Helical" evidence="1">
    <location>
        <begin position="269"/>
        <end position="287"/>
    </location>
</feature>
<feature type="transmembrane region" description="Helical" evidence="1">
    <location>
        <begin position="29"/>
        <end position="50"/>
    </location>
</feature>
<feature type="transmembrane region" description="Helical" evidence="1">
    <location>
        <begin position="145"/>
        <end position="163"/>
    </location>
</feature>
<comment type="caution">
    <text evidence="2">The sequence shown here is derived from an EMBL/GenBank/DDBJ whole genome shotgun (WGS) entry which is preliminary data.</text>
</comment>
<sequence length="331" mass="37817">MILSNVLSICGLGLLIARTNVPTLLICAAIFGVSTAANSGCLSSWIVNSLKIELKDSFKQEIIQKVFSRSNIFCSIVSLLFSFLMLQIVYEINKNYPIYLSVIAYIICLLFFVFIFNDEYKNFNRKNSNLTNVVTQYFRIIDKKFLFISLFFTIPFIMDMGPVNQWSIVYRKTNILGFIQIIIVGAFVFGNYIVSKTKIKQEKILKLIILDVVIILLLNFFDKKSIYTGIIFFILHVIINTIILGVNISYLHSDIIKDDANRNTSISTFNFLNSCIVGILLIIQGIFSDKIGMTNTWSLFSVIGAVLYIIMFNRIFIKKGLDVTREEGMYE</sequence>
<evidence type="ECO:0000313" key="2">
    <source>
        <dbReference type="EMBL" id="EEY35817.1"/>
    </source>
</evidence>
<dbReference type="EMBL" id="ADAD01000035">
    <property type="protein sequence ID" value="EEY35817.1"/>
    <property type="molecule type" value="Genomic_DNA"/>
</dbReference>
<keyword evidence="1" id="KW-0812">Transmembrane</keyword>
<evidence type="ECO:0008006" key="4">
    <source>
        <dbReference type="Google" id="ProtNLM"/>
    </source>
</evidence>
<feature type="transmembrane region" description="Helical" evidence="1">
    <location>
        <begin position="299"/>
        <end position="317"/>
    </location>
</feature>
<dbReference type="Proteomes" id="UP000004226">
    <property type="component" value="Unassembled WGS sequence"/>
</dbReference>
<organism evidence="2 3">
    <name type="scientific">Pseudoleptotrichia goodfellowii F0264</name>
    <dbReference type="NCBI Taxonomy" id="596323"/>
    <lineage>
        <taxon>Bacteria</taxon>
        <taxon>Fusobacteriati</taxon>
        <taxon>Fusobacteriota</taxon>
        <taxon>Fusobacteriia</taxon>
        <taxon>Fusobacteriales</taxon>
        <taxon>Leptotrichiaceae</taxon>
        <taxon>Pseudoleptotrichia</taxon>
    </lineage>
</organism>
<gene>
    <name evidence="2" type="ORF">HMPREF0554_0999</name>
</gene>
<dbReference type="InterPro" id="IPR036259">
    <property type="entry name" value="MFS_trans_sf"/>
</dbReference>
<dbReference type="Gene3D" id="1.20.1250.20">
    <property type="entry name" value="MFS general substrate transporter like domains"/>
    <property type="match status" value="1"/>
</dbReference>
<feature type="transmembrane region" description="Helical" evidence="1">
    <location>
        <begin position="96"/>
        <end position="116"/>
    </location>
</feature>
<feature type="transmembrane region" description="Helical" evidence="1">
    <location>
        <begin position="71"/>
        <end position="90"/>
    </location>
</feature>
<protein>
    <recommendedName>
        <fullName evidence="4">Major facilitator superfamily (MFS) profile domain-containing protein</fullName>
    </recommendedName>
</protein>
<keyword evidence="3" id="KW-1185">Reference proteome</keyword>
<dbReference type="SUPFAM" id="SSF103473">
    <property type="entry name" value="MFS general substrate transporter"/>
    <property type="match status" value="1"/>
</dbReference>